<gene>
    <name evidence="16" type="ORF">DFR24_2315</name>
</gene>
<dbReference type="InterPro" id="IPR049371">
    <property type="entry name" value="GspD-like_N0"/>
</dbReference>
<evidence type="ECO:0000259" key="14">
    <source>
        <dbReference type="Pfam" id="PF03958"/>
    </source>
</evidence>
<feature type="signal peptide" evidence="12">
    <location>
        <begin position="1"/>
        <end position="19"/>
    </location>
</feature>
<evidence type="ECO:0000256" key="6">
    <source>
        <dbReference type="ARBA" id="ARBA00022729"/>
    </source>
</evidence>
<keyword evidence="5" id="KW-0812">Transmembrane</keyword>
<evidence type="ECO:0000313" key="17">
    <source>
        <dbReference type="Proteomes" id="UP000295341"/>
    </source>
</evidence>
<evidence type="ECO:0000256" key="4">
    <source>
        <dbReference type="ARBA" id="ARBA00022452"/>
    </source>
</evidence>
<evidence type="ECO:0000256" key="1">
    <source>
        <dbReference type="ARBA" id="ARBA00004442"/>
    </source>
</evidence>
<dbReference type="InterPro" id="IPR038591">
    <property type="entry name" value="NolW-like_sf"/>
</dbReference>
<evidence type="ECO:0000256" key="8">
    <source>
        <dbReference type="ARBA" id="ARBA00023136"/>
    </source>
</evidence>
<dbReference type="InterPro" id="IPR001775">
    <property type="entry name" value="GspD/PilQ"/>
</dbReference>
<feature type="domain" description="NolW-like" evidence="14">
    <location>
        <begin position="186"/>
        <end position="255"/>
    </location>
</feature>
<feature type="domain" description="NolW-like" evidence="14">
    <location>
        <begin position="261"/>
        <end position="345"/>
    </location>
</feature>
<dbReference type="Pfam" id="PF00263">
    <property type="entry name" value="Secretin"/>
    <property type="match status" value="1"/>
</dbReference>
<dbReference type="PANTHER" id="PTHR30332">
    <property type="entry name" value="PROBABLE GENERAL SECRETION PATHWAY PROTEIN D"/>
    <property type="match status" value="1"/>
</dbReference>
<feature type="chain" id="PRO_5020457438" evidence="12">
    <location>
        <begin position="20"/>
        <end position="743"/>
    </location>
</feature>
<feature type="compositionally biased region" description="Pro residues" evidence="11">
    <location>
        <begin position="706"/>
        <end position="730"/>
    </location>
</feature>
<sequence>MKKLLAGLLTLTLFGTTLAARADVTLNLKDADIATLIQTVSEVTGKNFIVDPRVKGKVTVVSSSPMNEAGLYETFLAVLQVQGFAAIPAGDTIKIVPETNARQDGGGYNSGGSGLPIDEIVTHVYAIQNVSAAQLVPILRPLVPQWGHLAAYAGSNMLIISDRAANVVRLEKLIRQIDLSGDRGIEIVKLEYAGATEVVRVLTSLAQGDKQGQQDPSQRQIAVIADERSNAVLVAGDRTERVKLLEIIKQLDVPVGEDGATQVVYLKYADSENLAPILEGYAQQVNKGPAGAQAAQAAATAAGPNANGVRVLADKDTNALIITAPPKTMRQVRDVIAQLDIRRAQVLVEGIIAEVSASKSSALGIDWAVFNGDRIAAAGLLDPATLAAVQALGTVTGSSSSSSNSDLAALGLLGNGINIGGGRVGGNGTSFALLLKAIKGDGDSNVLSTPTLVTMDNEEAEISVGQEVPFLTGSFSNTGSSNGSSLNPFQTIERKDVGLTLGITPQINEGDNIKLKLKLEVSSLVTGSTGGAVDLVTNKRTLTNTVSVEDGQVLVLGGLIDENMNDTQRGVPFLSDIPLIGSLFRYRSVGNNKRNLMVFIKPAILRKQMEGDYYSRLKYNSIRDLQMSTSSGGNNAVPLAGAQRILLEPFDKYVARDAEVRQRAQAAAAAEAAAKLTPPSPGAVAPDTAAPVAPTTDLPPVDTAPSSPPPSSPTLPPIELAPPPAEPAPPADDAQIAPPPPQP</sequence>
<keyword evidence="7" id="KW-0653">Protein transport</keyword>
<keyword evidence="9" id="KW-0998">Cell outer membrane</keyword>
<dbReference type="InterPro" id="IPR004845">
    <property type="entry name" value="T2SS_GspD_CS"/>
</dbReference>
<dbReference type="GO" id="GO:0009279">
    <property type="term" value="C:cell outer membrane"/>
    <property type="evidence" value="ECO:0007669"/>
    <property type="project" value="UniProtKB-SubCell"/>
</dbReference>
<dbReference type="PRINTS" id="PR00811">
    <property type="entry name" value="BCTERIALGSPD"/>
</dbReference>
<comment type="subcellular location">
    <subcellularLocation>
        <location evidence="1 10">Cell outer membrane</location>
    </subcellularLocation>
</comment>
<accession>A0A4R7PF93</accession>
<dbReference type="InterPro" id="IPR013356">
    <property type="entry name" value="T2SS_GspD"/>
</dbReference>
<feature type="domain" description="GspD-like N0" evidence="15">
    <location>
        <begin position="26"/>
        <end position="95"/>
    </location>
</feature>
<dbReference type="InterPro" id="IPR005644">
    <property type="entry name" value="NolW-like"/>
</dbReference>
<protein>
    <submittedName>
        <fullName evidence="16">General secretion pathway protein D</fullName>
    </submittedName>
</protein>
<reference evidence="16 17" key="1">
    <citation type="submission" date="2019-03" db="EMBL/GenBank/DDBJ databases">
        <title>Genomic Encyclopedia of Type Strains, Phase IV (KMG-IV): sequencing the most valuable type-strain genomes for metagenomic binning, comparative biology and taxonomic classification.</title>
        <authorList>
            <person name="Goeker M."/>
        </authorList>
    </citation>
    <scope>NUCLEOTIDE SEQUENCE [LARGE SCALE GENOMIC DNA]</scope>
    <source>
        <strain evidence="16 17">DSM 26377</strain>
    </source>
</reference>
<feature type="region of interest" description="Disordered" evidence="11">
    <location>
        <begin position="671"/>
        <end position="743"/>
    </location>
</feature>
<evidence type="ECO:0000256" key="10">
    <source>
        <dbReference type="RuleBase" id="RU004004"/>
    </source>
</evidence>
<dbReference type="EMBL" id="SOBT01000008">
    <property type="protein sequence ID" value="TDU32905.1"/>
    <property type="molecule type" value="Genomic_DNA"/>
</dbReference>
<comment type="caution">
    <text evidence="16">The sequence shown here is derived from an EMBL/GenBank/DDBJ whole genome shotgun (WGS) entry which is preliminary data.</text>
</comment>
<evidence type="ECO:0000259" key="15">
    <source>
        <dbReference type="Pfam" id="PF21305"/>
    </source>
</evidence>
<evidence type="ECO:0000256" key="2">
    <source>
        <dbReference type="ARBA" id="ARBA00006980"/>
    </source>
</evidence>
<dbReference type="RefSeq" id="WP_211346597.1">
    <property type="nucleotide sequence ID" value="NZ_SOBT01000008.1"/>
</dbReference>
<dbReference type="Pfam" id="PF21305">
    <property type="entry name" value="type_II_gspD_N0"/>
    <property type="match status" value="1"/>
</dbReference>
<keyword evidence="17" id="KW-1185">Reference proteome</keyword>
<comment type="similarity">
    <text evidence="2">Belongs to the bacterial secretin family. GSP D subfamily.</text>
</comment>
<dbReference type="InterPro" id="IPR050810">
    <property type="entry name" value="Bact_Secretion_Sys_Channel"/>
</dbReference>
<keyword evidence="3 10" id="KW-0813">Transport</keyword>
<feature type="domain" description="NolW-like" evidence="14">
    <location>
        <begin position="122"/>
        <end position="179"/>
    </location>
</feature>
<dbReference type="NCBIfam" id="TIGR02517">
    <property type="entry name" value="type_II_gspD"/>
    <property type="match status" value="1"/>
</dbReference>
<dbReference type="GO" id="GO:0015627">
    <property type="term" value="C:type II protein secretion system complex"/>
    <property type="evidence" value="ECO:0007669"/>
    <property type="project" value="InterPro"/>
</dbReference>
<name>A0A4R7PF93_9GAMM</name>
<keyword evidence="6 12" id="KW-0732">Signal</keyword>
<organism evidence="16 17">
    <name type="scientific">Panacagrimonas perspica</name>
    <dbReference type="NCBI Taxonomy" id="381431"/>
    <lineage>
        <taxon>Bacteria</taxon>
        <taxon>Pseudomonadati</taxon>
        <taxon>Pseudomonadota</taxon>
        <taxon>Gammaproteobacteria</taxon>
        <taxon>Nevskiales</taxon>
        <taxon>Nevskiaceae</taxon>
        <taxon>Panacagrimonas</taxon>
    </lineage>
</organism>
<evidence type="ECO:0000313" key="16">
    <source>
        <dbReference type="EMBL" id="TDU32905.1"/>
    </source>
</evidence>
<dbReference type="Proteomes" id="UP000295341">
    <property type="component" value="Unassembled WGS sequence"/>
</dbReference>
<evidence type="ECO:0000256" key="5">
    <source>
        <dbReference type="ARBA" id="ARBA00022692"/>
    </source>
</evidence>
<evidence type="ECO:0000259" key="13">
    <source>
        <dbReference type="Pfam" id="PF00263"/>
    </source>
</evidence>
<evidence type="ECO:0000256" key="9">
    <source>
        <dbReference type="ARBA" id="ARBA00023237"/>
    </source>
</evidence>
<feature type="domain" description="Type II/III secretion system secretin-like" evidence="13">
    <location>
        <begin position="438"/>
        <end position="606"/>
    </location>
</feature>
<dbReference type="PANTHER" id="PTHR30332:SF24">
    <property type="entry name" value="SECRETIN GSPD-RELATED"/>
    <property type="match status" value="1"/>
</dbReference>
<dbReference type="Gene3D" id="3.30.1370.120">
    <property type="match status" value="3"/>
</dbReference>
<feature type="compositionally biased region" description="Low complexity" evidence="11">
    <location>
        <begin position="683"/>
        <end position="705"/>
    </location>
</feature>
<dbReference type="AlphaFoldDB" id="A0A4R7PF93"/>
<keyword evidence="4" id="KW-1134">Transmembrane beta strand</keyword>
<evidence type="ECO:0000256" key="12">
    <source>
        <dbReference type="SAM" id="SignalP"/>
    </source>
</evidence>
<dbReference type="PROSITE" id="PS00875">
    <property type="entry name" value="T2SP_D"/>
    <property type="match status" value="1"/>
</dbReference>
<keyword evidence="8" id="KW-0472">Membrane</keyword>
<dbReference type="GO" id="GO:0015628">
    <property type="term" value="P:protein secretion by the type II secretion system"/>
    <property type="evidence" value="ECO:0007669"/>
    <property type="project" value="InterPro"/>
</dbReference>
<evidence type="ECO:0000256" key="3">
    <source>
        <dbReference type="ARBA" id="ARBA00022448"/>
    </source>
</evidence>
<evidence type="ECO:0000256" key="11">
    <source>
        <dbReference type="SAM" id="MobiDB-lite"/>
    </source>
</evidence>
<proteinExistence type="inferred from homology"/>
<evidence type="ECO:0000256" key="7">
    <source>
        <dbReference type="ARBA" id="ARBA00022927"/>
    </source>
</evidence>
<dbReference type="InterPro" id="IPR004846">
    <property type="entry name" value="T2SS/T3SS_dom"/>
</dbReference>
<dbReference type="Pfam" id="PF03958">
    <property type="entry name" value="Secretin_N"/>
    <property type="match status" value="3"/>
</dbReference>